<evidence type="ECO:0000259" key="2">
    <source>
        <dbReference type="PROSITE" id="PS50097"/>
    </source>
</evidence>
<dbReference type="EMBL" id="JBBWRZ010000002">
    <property type="protein sequence ID" value="KAK8243571.1"/>
    <property type="molecule type" value="Genomic_DNA"/>
</dbReference>
<organism evidence="3 4">
    <name type="scientific">Phyllosticta capitalensis</name>
    <dbReference type="NCBI Taxonomy" id="121624"/>
    <lineage>
        <taxon>Eukaryota</taxon>
        <taxon>Fungi</taxon>
        <taxon>Dikarya</taxon>
        <taxon>Ascomycota</taxon>
        <taxon>Pezizomycotina</taxon>
        <taxon>Dothideomycetes</taxon>
        <taxon>Dothideomycetes incertae sedis</taxon>
        <taxon>Botryosphaeriales</taxon>
        <taxon>Phyllostictaceae</taxon>
        <taxon>Phyllosticta</taxon>
    </lineage>
</organism>
<dbReference type="Gene3D" id="3.30.710.10">
    <property type="entry name" value="Potassium Channel Kv1.1, Chain A"/>
    <property type="match status" value="1"/>
</dbReference>
<protein>
    <recommendedName>
        <fullName evidence="2">BTB domain-containing protein</fullName>
    </recommendedName>
</protein>
<dbReference type="InterPro" id="IPR000210">
    <property type="entry name" value="BTB/POZ_dom"/>
</dbReference>
<name>A0ABR1YXW7_9PEZI</name>
<dbReference type="Proteomes" id="UP001492380">
    <property type="component" value="Unassembled WGS sequence"/>
</dbReference>
<dbReference type="PANTHER" id="PTHR47843">
    <property type="entry name" value="BTB DOMAIN-CONTAINING PROTEIN-RELATED"/>
    <property type="match status" value="1"/>
</dbReference>
<dbReference type="CDD" id="cd18186">
    <property type="entry name" value="BTB_POZ_ZBTB_KLHL-like"/>
    <property type="match status" value="1"/>
</dbReference>
<reference evidence="3 4" key="1">
    <citation type="submission" date="2024-04" db="EMBL/GenBank/DDBJ databases">
        <title>Phyllosticta paracitricarpa is synonymous to the EU quarantine fungus P. citricarpa based on phylogenomic analyses.</title>
        <authorList>
            <consortium name="Lawrence Berkeley National Laboratory"/>
            <person name="Van Ingen-Buijs V.A."/>
            <person name="Van Westerhoven A.C."/>
            <person name="Haridas S."/>
            <person name="Skiadas P."/>
            <person name="Martin F."/>
            <person name="Groenewald J.Z."/>
            <person name="Crous P.W."/>
            <person name="Seidl M.F."/>
        </authorList>
    </citation>
    <scope>NUCLEOTIDE SEQUENCE [LARGE SCALE GENOMIC DNA]</scope>
    <source>
        <strain evidence="3 4">CBS 123374</strain>
    </source>
</reference>
<keyword evidence="4" id="KW-1185">Reference proteome</keyword>
<feature type="domain" description="BTB" evidence="2">
    <location>
        <begin position="96"/>
        <end position="163"/>
    </location>
</feature>
<dbReference type="PROSITE" id="PS50097">
    <property type="entry name" value="BTB"/>
    <property type="match status" value="1"/>
</dbReference>
<dbReference type="SMART" id="SM00225">
    <property type="entry name" value="BTB"/>
    <property type="match status" value="1"/>
</dbReference>
<dbReference type="Pfam" id="PF00651">
    <property type="entry name" value="BTB"/>
    <property type="match status" value="1"/>
</dbReference>
<feature type="region of interest" description="Disordered" evidence="1">
    <location>
        <begin position="63"/>
        <end position="85"/>
    </location>
</feature>
<evidence type="ECO:0000313" key="4">
    <source>
        <dbReference type="Proteomes" id="UP001492380"/>
    </source>
</evidence>
<proteinExistence type="predicted"/>
<comment type="caution">
    <text evidence="3">The sequence shown here is derived from an EMBL/GenBank/DDBJ whole genome shotgun (WGS) entry which is preliminary data.</text>
</comment>
<dbReference type="PANTHER" id="PTHR47843:SF2">
    <property type="entry name" value="BTB DOMAIN-CONTAINING PROTEIN"/>
    <property type="match status" value="1"/>
</dbReference>
<evidence type="ECO:0000313" key="3">
    <source>
        <dbReference type="EMBL" id="KAK8243571.1"/>
    </source>
</evidence>
<accession>A0ABR1YXW7</accession>
<feature type="compositionally biased region" description="Polar residues" evidence="1">
    <location>
        <begin position="73"/>
        <end position="85"/>
    </location>
</feature>
<gene>
    <name evidence="3" type="ORF">HDK90DRAFT_475244</name>
</gene>
<sequence length="307" mass="34967">MRQLVLEVAICCVTKSTSHIQPWANIHYSPSISFAGHRSPLDLILAMSDYSDHHPDIYDPPEEFRDFGRAPAGQSTGNDKPTTTVEQDLPSMLASRPIKIEVGGQHKQTFFVHESLLCMESEKYKAELQGSGDWKERRESKISTEDEDPELFKSFVNYLYRDRWTSTGKDNESGIVHLARLYCLGDRLMAKRFQETVLFECREILKGTSAISVEEVCSLLEIAFDDLPERENCEDPLQECVAQLGASKLFDLQTHPRFKEELSREIPEISRRICLCMTPPDYFNDGPPYNGAYGQTYGRPGPRFQDG</sequence>
<evidence type="ECO:0000256" key="1">
    <source>
        <dbReference type="SAM" id="MobiDB-lite"/>
    </source>
</evidence>
<dbReference type="SUPFAM" id="SSF54695">
    <property type="entry name" value="POZ domain"/>
    <property type="match status" value="1"/>
</dbReference>
<dbReference type="InterPro" id="IPR011333">
    <property type="entry name" value="SKP1/BTB/POZ_sf"/>
</dbReference>